<name>A0A6L5X117_9FIRM</name>
<dbReference type="EMBL" id="VULZ01000002">
    <property type="protein sequence ID" value="MSS14031.1"/>
    <property type="molecule type" value="Genomic_DNA"/>
</dbReference>
<evidence type="ECO:0000256" key="1">
    <source>
        <dbReference type="SAM" id="MobiDB-lite"/>
    </source>
</evidence>
<evidence type="ECO:0000313" key="3">
    <source>
        <dbReference type="Proteomes" id="UP000481852"/>
    </source>
</evidence>
<feature type="region of interest" description="Disordered" evidence="1">
    <location>
        <begin position="1"/>
        <end position="55"/>
    </location>
</feature>
<gene>
    <name evidence="2" type="ORF">FYJ35_03070</name>
</gene>
<dbReference type="AlphaFoldDB" id="A0A6L5X117"/>
<protein>
    <submittedName>
        <fullName evidence="2">Uncharacterized protein</fullName>
    </submittedName>
</protein>
<dbReference type="Proteomes" id="UP000481852">
    <property type="component" value="Unassembled WGS sequence"/>
</dbReference>
<proteinExistence type="predicted"/>
<sequence>MKLRSVRPVGSGYQSSGCRNHEGYPDPTAGSALAGYQNGNRPSGRQRTRKKDKTIKRKIHPVSEMAMDLAALGALT</sequence>
<comment type="caution">
    <text evidence="2">The sequence shown here is derived from an EMBL/GenBank/DDBJ whole genome shotgun (WGS) entry which is preliminary data.</text>
</comment>
<feature type="compositionally biased region" description="Basic residues" evidence="1">
    <location>
        <begin position="44"/>
        <end position="55"/>
    </location>
</feature>
<dbReference type="RefSeq" id="WP_154522984.1">
    <property type="nucleotide sequence ID" value="NZ_VULZ01000002.1"/>
</dbReference>
<evidence type="ECO:0000313" key="2">
    <source>
        <dbReference type="EMBL" id="MSS14031.1"/>
    </source>
</evidence>
<reference evidence="2 3" key="1">
    <citation type="submission" date="2019-08" db="EMBL/GenBank/DDBJ databases">
        <title>In-depth cultivation of the pig gut microbiome towards novel bacterial diversity and tailored functional studies.</title>
        <authorList>
            <person name="Wylensek D."/>
            <person name="Hitch T.C.A."/>
            <person name="Clavel T."/>
        </authorList>
    </citation>
    <scope>NUCLEOTIDE SEQUENCE [LARGE SCALE GENOMIC DNA]</scope>
    <source>
        <strain evidence="2 3">Oil+RF-744-WCA-WT-11</strain>
    </source>
</reference>
<keyword evidence="3" id="KW-1185">Reference proteome</keyword>
<accession>A0A6L5X117</accession>
<organism evidence="2 3">
    <name type="scientific">Porcincola intestinalis</name>
    <dbReference type="NCBI Taxonomy" id="2606632"/>
    <lineage>
        <taxon>Bacteria</taxon>
        <taxon>Bacillati</taxon>
        <taxon>Bacillota</taxon>
        <taxon>Clostridia</taxon>
        <taxon>Lachnospirales</taxon>
        <taxon>Lachnospiraceae</taxon>
        <taxon>Porcincola</taxon>
    </lineage>
</organism>